<evidence type="ECO:0000259" key="6">
    <source>
        <dbReference type="Pfam" id="PF01494"/>
    </source>
</evidence>
<comment type="cofactor">
    <cofactor evidence="1">
        <name>FAD</name>
        <dbReference type="ChEBI" id="CHEBI:57692"/>
    </cofactor>
</comment>
<keyword evidence="5 7" id="KW-0503">Monooxygenase</keyword>
<dbReference type="EMBL" id="JBHSJF010000006">
    <property type="protein sequence ID" value="MFC5069035.1"/>
    <property type="molecule type" value="Genomic_DNA"/>
</dbReference>
<comment type="caution">
    <text evidence="7">The sequence shown here is derived from an EMBL/GenBank/DDBJ whole genome shotgun (WGS) entry which is preliminary data.</text>
</comment>
<proteinExistence type="predicted"/>
<accession>A0ABV9Z202</accession>
<feature type="domain" description="FAD-binding" evidence="6">
    <location>
        <begin position="6"/>
        <end position="343"/>
    </location>
</feature>
<dbReference type="SUPFAM" id="SSF51905">
    <property type="entry name" value="FAD/NAD(P)-binding domain"/>
    <property type="match status" value="1"/>
</dbReference>
<dbReference type="InterPro" id="IPR036188">
    <property type="entry name" value="FAD/NAD-bd_sf"/>
</dbReference>
<organism evidence="7 8">
    <name type="scientific">Flaviflagellibacter deserti</name>
    <dbReference type="NCBI Taxonomy" id="2267266"/>
    <lineage>
        <taxon>Bacteria</taxon>
        <taxon>Pseudomonadati</taxon>
        <taxon>Pseudomonadota</taxon>
        <taxon>Alphaproteobacteria</taxon>
        <taxon>Hyphomicrobiales</taxon>
        <taxon>Flaviflagellibacter</taxon>
    </lineage>
</organism>
<dbReference type="Gene3D" id="3.50.50.60">
    <property type="entry name" value="FAD/NAD(P)-binding domain"/>
    <property type="match status" value="1"/>
</dbReference>
<dbReference type="PANTHER" id="PTHR13789">
    <property type="entry name" value="MONOOXYGENASE"/>
    <property type="match status" value="1"/>
</dbReference>
<sequence length="388" mass="41519">MPPQRPILIAGAGIGGLTLALALARHGMSAAIIERAPALEEIGAGIQITPNAGRILDELGLGQALDTAGLRPDAIRLIDGRTGRAITHMPLGDAAENRWGAPYRLIHRARLQSVLANAVASAGVEIRLATELIDVAQTEDRVIVHVRNTRGDETVATPALIGADGLRSTVRARLGRPTPVFSGQVAWRAVAAVRTGNEAAVWLGPEAHLVTYPVEQRGTLNLVATAQGTSPDRGWGTPASTQEAGAAFSAWTPTIRQLIASAGPWLKWPLYELPQLSSWSEGRITLLGDAAHAALPHMAQGAAMAIEDAAVLANQLVRWPAEPKQAFTAYEKLRKPRVTAVQRTSRQNGQIYRMGGLMALARDTALRAMGPNRLMSRFDWVYGYRPDS</sequence>
<reference evidence="8" key="1">
    <citation type="journal article" date="2019" name="Int. J. Syst. Evol. Microbiol.">
        <title>The Global Catalogue of Microorganisms (GCM) 10K type strain sequencing project: providing services to taxonomists for standard genome sequencing and annotation.</title>
        <authorList>
            <consortium name="The Broad Institute Genomics Platform"/>
            <consortium name="The Broad Institute Genome Sequencing Center for Infectious Disease"/>
            <person name="Wu L."/>
            <person name="Ma J."/>
        </authorList>
    </citation>
    <scope>NUCLEOTIDE SEQUENCE [LARGE SCALE GENOMIC DNA]</scope>
    <source>
        <strain evidence="8">CGMCC 1.16444</strain>
    </source>
</reference>
<dbReference type="InterPro" id="IPR050493">
    <property type="entry name" value="FAD-dep_Monooxygenase_BioMet"/>
</dbReference>
<evidence type="ECO:0000313" key="8">
    <source>
        <dbReference type="Proteomes" id="UP001595796"/>
    </source>
</evidence>
<protein>
    <submittedName>
        <fullName evidence="7">FAD-dependent monooxygenase</fullName>
    </submittedName>
</protein>
<dbReference type="PRINTS" id="PR00420">
    <property type="entry name" value="RNGMNOXGNASE"/>
</dbReference>
<evidence type="ECO:0000256" key="4">
    <source>
        <dbReference type="ARBA" id="ARBA00023002"/>
    </source>
</evidence>
<keyword evidence="3" id="KW-0274">FAD</keyword>
<evidence type="ECO:0000256" key="1">
    <source>
        <dbReference type="ARBA" id="ARBA00001974"/>
    </source>
</evidence>
<dbReference type="PANTHER" id="PTHR13789:SF318">
    <property type="entry name" value="GERANYLGERANYL DIPHOSPHATE REDUCTASE"/>
    <property type="match status" value="1"/>
</dbReference>
<keyword evidence="4" id="KW-0560">Oxidoreductase</keyword>
<dbReference type="Proteomes" id="UP001595796">
    <property type="component" value="Unassembled WGS sequence"/>
</dbReference>
<name>A0ABV9Z202_9HYPH</name>
<keyword evidence="2" id="KW-0285">Flavoprotein</keyword>
<dbReference type="InterPro" id="IPR002938">
    <property type="entry name" value="FAD-bd"/>
</dbReference>
<keyword evidence="8" id="KW-1185">Reference proteome</keyword>
<dbReference type="GO" id="GO:0004497">
    <property type="term" value="F:monooxygenase activity"/>
    <property type="evidence" value="ECO:0007669"/>
    <property type="project" value="UniProtKB-KW"/>
</dbReference>
<gene>
    <name evidence="7" type="ORF">ACFPFW_13540</name>
</gene>
<dbReference type="Pfam" id="PF01494">
    <property type="entry name" value="FAD_binding_3"/>
    <property type="match status" value="1"/>
</dbReference>
<evidence type="ECO:0000256" key="3">
    <source>
        <dbReference type="ARBA" id="ARBA00022827"/>
    </source>
</evidence>
<dbReference type="RefSeq" id="WP_114956749.1">
    <property type="nucleotide sequence ID" value="NZ_JBHSJF010000006.1"/>
</dbReference>
<dbReference type="SUPFAM" id="SSF54373">
    <property type="entry name" value="FAD-linked reductases, C-terminal domain"/>
    <property type="match status" value="1"/>
</dbReference>
<evidence type="ECO:0000256" key="2">
    <source>
        <dbReference type="ARBA" id="ARBA00022630"/>
    </source>
</evidence>
<evidence type="ECO:0000256" key="5">
    <source>
        <dbReference type="ARBA" id="ARBA00023033"/>
    </source>
</evidence>
<evidence type="ECO:0000313" key="7">
    <source>
        <dbReference type="EMBL" id="MFC5069035.1"/>
    </source>
</evidence>